<sequence length="74" mass="8122">MGGMRDFLSGGSPAGAHDTEEALGIQKNHSYPSSLPISFSSHLHLHHNSLYLRISVTIATLLYLLFYLSDPIKP</sequence>
<keyword evidence="4" id="KW-1185">Reference proteome</keyword>
<reference evidence="3 4" key="1">
    <citation type="journal article" date="2018" name="Nat. Ecol. Evol.">
        <title>Pezizomycetes genomes reveal the molecular basis of ectomycorrhizal truffle lifestyle.</title>
        <authorList>
            <person name="Murat C."/>
            <person name="Payen T."/>
            <person name="Noel B."/>
            <person name="Kuo A."/>
            <person name="Morin E."/>
            <person name="Chen J."/>
            <person name="Kohler A."/>
            <person name="Krizsan K."/>
            <person name="Balestrini R."/>
            <person name="Da Silva C."/>
            <person name="Montanini B."/>
            <person name="Hainaut M."/>
            <person name="Levati E."/>
            <person name="Barry K.W."/>
            <person name="Belfiori B."/>
            <person name="Cichocki N."/>
            <person name="Clum A."/>
            <person name="Dockter R.B."/>
            <person name="Fauchery L."/>
            <person name="Guy J."/>
            <person name="Iotti M."/>
            <person name="Le Tacon F."/>
            <person name="Lindquist E.A."/>
            <person name="Lipzen A."/>
            <person name="Malagnac F."/>
            <person name="Mello A."/>
            <person name="Molinier V."/>
            <person name="Miyauchi S."/>
            <person name="Poulain J."/>
            <person name="Riccioni C."/>
            <person name="Rubini A."/>
            <person name="Sitrit Y."/>
            <person name="Splivallo R."/>
            <person name="Traeger S."/>
            <person name="Wang M."/>
            <person name="Zifcakova L."/>
            <person name="Wipf D."/>
            <person name="Zambonelli A."/>
            <person name="Paolocci F."/>
            <person name="Nowrousian M."/>
            <person name="Ottonello S."/>
            <person name="Baldrian P."/>
            <person name="Spatafora J.W."/>
            <person name="Henrissat B."/>
            <person name="Nagy L.G."/>
            <person name="Aury J.M."/>
            <person name="Wincker P."/>
            <person name="Grigoriev I.V."/>
            <person name="Bonfante P."/>
            <person name="Martin F.M."/>
        </authorList>
    </citation>
    <scope>NUCLEOTIDE SEQUENCE [LARGE SCALE GENOMIC DNA]</scope>
    <source>
        <strain evidence="3 4">CCBAS932</strain>
    </source>
</reference>
<proteinExistence type="predicted"/>
<evidence type="ECO:0000256" key="2">
    <source>
        <dbReference type="SAM" id="Phobius"/>
    </source>
</evidence>
<dbReference type="Proteomes" id="UP000277580">
    <property type="component" value="Unassembled WGS sequence"/>
</dbReference>
<feature type="transmembrane region" description="Helical" evidence="2">
    <location>
        <begin position="50"/>
        <end position="68"/>
    </location>
</feature>
<dbReference type="AlphaFoldDB" id="A0A3N4KK52"/>
<keyword evidence="2" id="KW-0812">Transmembrane</keyword>
<evidence type="ECO:0000313" key="3">
    <source>
        <dbReference type="EMBL" id="RPB10937.1"/>
    </source>
</evidence>
<keyword evidence="2" id="KW-1133">Transmembrane helix</keyword>
<evidence type="ECO:0000256" key="1">
    <source>
        <dbReference type="SAM" id="MobiDB-lite"/>
    </source>
</evidence>
<name>A0A3N4KK52_9PEZI</name>
<accession>A0A3N4KK52</accession>
<feature type="region of interest" description="Disordered" evidence="1">
    <location>
        <begin position="1"/>
        <end position="23"/>
    </location>
</feature>
<dbReference type="InParanoid" id="A0A3N4KK52"/>
<organism evidence="3 4">
    <name type="scientific">Morchella conica CCBAS932</name>
    <dbReference type="NCBI Taxonomy" id="1392247"/>
    <lineage>
        <taxon>Eukaryota</taxon>
        <taxon>Fungi</taxon>
        <taxon>Dikarya</taxon>
        <taxon>Ascomycota</taxon>
        <taxon>Pezizomycotina</taxon>
        <taxon>Pezizomycetes</taxon>
        <taxon>Pezizales</taxon>
        <taxon>Morchellaceae</taxon>
        <taxon>Morchella</taxon>
    </lineage>
</organism>
<keyword evidence="2" id="KW-0472">Membrane</keyword>
<gene>
    <name evidence="3" type="ORF">P167DRAFT_537225</name>
</gene>
<evidence type="ECO:0000313" key="4">
    <source>
        <dbReference type="Proteomes" id="UP000277580"/>
    </source>
</evidence>
<protein>
    <submittedName>
        <fullName evidence="3">Uncharacterized protein</fullName>
    </submittedName>
</protein>
<dbReference type="EMBL" id="ML119139">
    <property type="protein sequence ID" value="RPB10937.1"/>
    <property type="molecule type" value="Genomic_DNA"/>
</dbReference>